<dbReference type="Pfam" id="PF03120">
    <property type="entry name" value="OB_DNA_ligase"/>
    <property type="match status" value="1"/>
</dbReference>
<dbReference type="InterPro" id="IPR041663">
    <property type="entry name" value="DisA/LigA_HHH"/>
</dbReference>
<dbReference type="GO" id="GO:0003677">
    <property type="term" value="F:DNA binding"/>
    <property type="evidence" value="ECO:0007669"/>
    <property type="project" value="InterPro"/>
</dbReference>
<sequence length="668" mass="74867">MPQSVPKRVQERYEKLKKAIDHYRSQRHVYDREEIPIEAEDSLKHELVKIEEEYPSLITPDSPSQRVAGKPLRGFKKVRHKVPQWSFNDAFTEEDVRAFDERVRKLLPKGAHPTYTCELKIDGLKVVFEYQKGMLTTAATRGDGVVGEDVTHNVRTIDSVPLSLTRPVDVVVEGEVWMGKRSLEALNRKRKSEGESLFANPRNAAAGSIRQLDPKIAAARNLDSFMYDAAMANIAIPATQLEELEFLQQLGFKVNRYFEHVGNIDGAIAYWHMWAKKKDKEEYLVDGVVLKVNEKKYQEVLGYTGKAPRFAIAFKFAPEQVTTVLETIAFQVGRTGVITPVAHLKSVAVAGSVVSRATLHNEDQIQRLDVRIGDTVILQKAGDVIPEIVSVVKKMRTGKEKPFHWPARVAACGGDGRIERVPGQAAWRCVNKNSYTQELRRLYHFVSKHAFDIEGLGPKIVDALVEHKLVATYDDIFTLARGDLEQLPHFKEKAINNLLQAVEKARKVTLARLLIALSIEQVGEETAYDIANHFGSIGKIMNASEKDLEAISGVGPTVARSLAAWMHKDKHREILQRLMRQIHIEKAGTKRVGGVLFGKTFVLTGTLPTLSRDEAKEKIRARGGEAGSSVSKDTDFVVAGENPGSKYEKARKLGVRVINEEEFQKMLS</sequence>
<evidence type="ECO:0000256" key="7">
    <source>
        <dbReference type="ARBA" id="ARBA00022763"/>
    </source>
</evidence>
<dbReference type="GO" id="GO:0003911">
    <property type="term" value="F:DNA ligase (NAD+) activity"/>
    <property type="evidence" value="ECO:0007669"/>
    <property type="project" value="UniProtKB-UniRule"/>
</dbReference>
<reference evidence="16 17" key="1">
    <citation type="journal article" date="2016" name="Nat. Commun.">
        <title>Thousands of microbial genomes shed light on interconnected biogeochemical processes in an aquifer system.</title>
        <authorList>
            <person name="Anantharaman K."/>
            <person name="Brown C.T."/>
            <person name="Hug L.A."/>
            <person name="Sharon I."/>
            <person name="Castelle C.J."/>
            <person name="Probst A.J."/>
            <person name="Thomas B.C."/>
            <person name="Singh A."/>
            <person name="Wilkins M.J."/>
            <person name="Karaoz U."/>
            <person name="Brodie E.L."/>
            <person name="Williams K.H."/>
            <person name="Hubbard S.S."/>
            <person name="Banfield J.F."/>
        </authorList>
    </citation>
    <scope>NUCLEOTIDE SEQUENCE [LARGE SCALE GENOMIC DNA]</scope>
</reference>
<evidence type="ECO:0000256" key="2">
    <source>
        <dbReference type="ARBA" id="ARBA00012722"/>
    </source>
</evidence>
<feature type="binding site" evidence="14">
    <location>
        <position position="118"/>
    </location>
    <ligand>
        <name>NAD(+)</name>
        <dbReference type="ChEBI" id="CHEBI:57540"/>
    </ligand>
</feature>
<evidence type="ECO:0000256" key="13">
    <source>
        <dbReference type="ARBA" id="ARBA00060881"/>
    </source>
</evidence>
<keyword evidence="10 14" id="KW-0520">NAD</keyword>
<keyword evidence="6 14" id="KW-0479">Metal-binding</keyword>
<dbReference type="Pfam" id="PF00533">
    <property type="entry name" value="BRCT"/>
    <property type="match status" value="1"/>
</dbReference>
<dbReference type="InterPro" id="IPR033136">
    <property type="entry name" value="DNA_ligase_CS"/>
</dbReference>
<evidence type="ECO:0000256" key="8">
    <source>
        <dbReference type="ARBA" id="ARBA00022833"/>
    </source>
</evidence>
<evidence type="ECO:0000256" key="4">
    <source>
        <dbReference type="ARBA" id="ARBA00022598"/>
    </source>
</evidence>
<evidence type="ECO:0000256" key="10">
    <source>
        <dbReference type="ARBA" id="ARBA00023027"/>
    </source>
</evidence>
<dbReference type="EMBL" id="MFLV01000022">
    <property type="protein sequence ID" value="OGG71461.1"/>
    <property type="molecule type" value="Genomic_DNA"/>
</dbReference>
<comment type="cofactor">
    <cofactor evidence="14">
        <name>Mg(2+)</name>
        <dbReference type="ChEBI" id="CHEBI:18420"/>
    </cofactor>
    <cofactor evidence="14">
        <name>Mn(2+)</name>
        <dbReference type="ChEBI" id="CHEBI:29035"/>
    </cofactor>
</comment>
<comment type="caution">
    <text evidence="14">Lacks conserved residue(s) required for the propagation of feature annotation.</text>
</comment>
<evidence type="ECO:0000256" key="11">
    <source>
        <dbReference type="ARBA" id="ARBA00023204"/>
    </source>
</evidence>
<feature type="binding site" evidence="14">
    <location>
        <position position="315"/>
    </location>
    <ligand>
        <name>NAD(+)</name>
        <dbReference type="ChEBI" id="CHEBI:57540"/>
    </ligand>
</feature>
<keyword evidence="9 14" id="KW-0460">Magnesium</keyword>
<dbReference type="Gene3D" id="1.10.287.610">
    <property type="entry name" value="Helix hairpin bin"/>
    <property type="match status" value="1"/>
</dbReference>
<evidence type="ECO:0000313" key="17">
    <source>
        <dbReference type="Proteomes" id="UP000179115"/>
    </source>
</evidence>
<evidence type="ECO:0000256" key="6">
    <source>
        <dbReference type="ARBA" id="ARBA00022723"/>
    </source>
</evidence>
<dbReference type="SMART" id="SM00532">
    <property type="entry name" value="LIGANc"/>
    <property type="match status" value="1"/>
</dbReference>
<dbReference type="HAMAP" id="MF_01588">
    <property type="entry name" value="DNA_ligase_A"/>
    <property type="match status" value="1"/>
</dbReference>
<evidence type="ECO:0000256" key="3">
    <source>
        <dbReference type="ARBA" id="ARBA00013308"/>
    </source>
</evidence>
<feature type="binding site" evidence="14">
    <location>
        <position position="412"/>
    </location>
    <ligand>
        <name>Zn(2+)</name>
        <dbReference type="ChEBI" id="CHEBI:29105"/>
    </ligand>
</feature>
<comment type="function">
    <text evidence="1 14">DNA ligase that catalyzes the formation of phosphodiester linkages between 5'-phosphoryl and 3'-hydroxyl groups in double-stranded DNA using NAD as a coenzyme and as the energy source for the reaction. It is essential for DNA replication and repair of damaged DNA.</text>
</comment>
<dbReference type="InterPro" id="IPR001357">
    <property type="entry name" value="BRCT_dom"/>
</dbReference>
<dbReference type="GO" id="GO:0006281">
    <property type="term" value="P:DNA repair"/>
    <property type="evidence" value="ECO:0007669"/>
    <property type="project" value="UniProtKB-KW"/>
</dbReference>
<dbReference type="SUPFAM" id="SSF50249">
    <property type="entry name" value="Nucleic acid-binding proteins"/>
    <property type="match status" value="1"/>
</dbReference>
<dbReference type="NCBIfam" id="TIGR00575">
    <property type="entry name" value="dnlj"/>
    <property type="match status" value="1"/>
</dbReference>
<dbReference type="Pfam" id="PF01653">
    <property type="entry name" value="DNA_ligase_aden"/>
    <property type="match status" value="1"/>
</dbReference>
<dbReference type="Proteomes" id="UP000179115">
    <property type="component" value="Unassembled WGS sequence"/>
</dbReference>
<dbReference type="InterPro" id="IPR013839">
    <property type="entry name" value="DNAligase_adenylation"/>
</dbReference>
<evidence type="ECO:0000256" key="12">
    <source>
        <dbReference type="ARBA" id="ARBA00034005"/>
    </source>
</evidence>
<dbReference type="Gene3D" id="3.40.50.10190">
    <property type="entry name" value="BRCT domain"/>
    <property type="match status" value="1"/>
</dbReference>
<dbReference type="PANTHER" id="PTHR23389:SF9">
    <property type="entry name" value="DNA LIGASE"/>
    <property type="match status" value="1"/>
</dbReference>
<dbReference type="Pfam" id="PF14520">
    <property type="entry name" value="HHH_5"/>
    <property type="match status" value="1"/>
</dbReference>
<feature type="active site" description="N6-AMP-lysine intermediate" evidence="14">
    <location>
        <position position="120"/>
    </location>
</feature>
<dbReference type="InterPro" id="IPR036420">
    <property type="entry name" value="BRCT_dom_sf"/>
</dbReference>
<feature type="binding site" evidence="14">
    <location>
        <position position="291"/>
    </location>
    <ligand>
        <name>NAD(+)</name>
        <dbReference type="ChEBI" id="CHEBI:57540"/>
    </ligand>
</feature>
<dbReference type="PROSITE" id="PS50172">
    <property type="entry name" value="BRCT"/>
    <property type="match status" value="1"/>
</dbReference>
<dbReference type="Pfam" id="PF12826">
    <property type="entry name" value="HHH_2"/>
    <property type="match status" value="1"/>
</dbReference>
<protein>
    <recommendedName>
        <fullName evidence="3 14">DNA ligase</fullName>
        <ecNumber evidence="2 14">6.5.1.2</ecNumber>
    </recommendedName>
    <alternativeName>
        <fullName evidence="14">Polydeoxyribonucleotide synthase [NAD(+)]</fullName>
    </alternativeName>
</protein>
<dbReference type="InterPro" id="IPR003583">
    <property type="entry name" value="Hlx-hairpin-Hlx_DNA-bd_motif"/>
</dbReference>
<feature type="domain" description="BRCT" evidence="15">
    <location>
        <begin position="591"/>
        <end position="668"/>
    </location>
</feature>
<keyword evidence="14" id="KW-0464">Manganese</keyword>
<dbReference type="EC" id="6.5.1.2" evidence="2 14"/>
<dbReference type="InterPro" id="IPR013840">
    <property type="entry name" value="DNAligase_N"/>
</dbReference>
<dbReference type="GO" id="GO:0006260">
    <property type="term" value="P:DNA replication"/>
    <property type="evidence" value="ECO:0007669"/>
    <property type="project" value="UniProtKB-KW"/>
</dbReference>
<keyword evidence="7 14" id="KW-0227">DNA damage</keyword>
<evidence type="ECO:0000259" key="15">
    <source>
        <dbReference type="PROSITE" id="PS50172"/>
    </source>
</evidence>
<feature type="binding site" evidence="14">
    <location>
        <position position="141"/>
    </location>
    <ligand>
        <name>NAD(+)</name>
        <dbReference type="ChEBI" id="CHEBI:57540"/>
    </ligand>
</feature>
<dbReference type="SMART" id="SM00278">
    <property type="entry name" value="HhH1"/>
    <property type="match status" value="4"/>
</dbReference>
<dbReference type="FunFam" id="2.40.50.140:FF:000012">
    <property type="entry name" value="DNA ligase"/>
    <property type="match status" value="1"/>
</dbReference>
<evidence type="ECO:0000256" key="5">
    <source>
        <dbReference type="ARBA" id="ARBA00022705"/>
    </source>
</evidence>
<dbReference type="SMART" id="SM00292">
    <property type="entry name" value="BRCT"/>
    <property type="match status" value="1"/>
</dbReference>
<comment type="caution">
    <text evidence="16">The sequence shown here is derived from an EMBL/GenBank/DDBJ whole genome shotgun (WGS) entry which is preliminary data.</text>
</comment>
<dbReference type="InterPro" id="IPR001679">
    <property type="entry name" value="DNA_ligase"/>
</dbReference>
<dbReference type="PANTHER" id="PTHR23389">
    <property type="entry name" value="CHROMOSOME TRANSMISSION FIDELITY FACTOR 18"/>
    <property type="match status" value="1"/>
</dbReference>
<dbReference type="SUPFAM" id="SSF47781">
    <property type="entry name" value="RuvA domain 2-like"/>
    <property type="match status" value="1"/>
</dbReference>
<dbReference type="PROSITE" id="PS01056">
    <property type="entry name" value="DNA_LIGASE_N2"/>
    <property type="match status" value="1"/>
</dbReference>
<feature type="binding site" evidence="14">
    <location>
        <position position="175"/>
    </location>
    <ligand>
        <name>NAD(+)</name>
        <dbReference type="ChEBI" id="CHEBI:57540"/>
    </ligand>
</feature>
<comment type="similarity">
    <text evidence="13 14">Belongs to the NAD-dependent DNA ligase family. LigA subfamily.</text>
</comment>
<dbReference type="Gene3D" id="6.20.10.30">
    <property type="match status" value="1"/>
</dbReference>
<gene>
    <name evidence="14" type="primary">ligA</name>
    <name evidence="16" type="ORF">A3A35_03385</name>
</gene>
<dbReference type="CDD" id="cd00114">
    <property type="entry name" value="LIGANc"/>
    <property type="match status" value="1"/>
</dbReference>
<comment type="catalytic activity">
    <reaction evidence="12 14">
        <text>NAD(+) + (deoxyribonucleotide)n-3'-hydroxyl + 5'-phospho-(deoxyribonucleotide)m = (deoxyribonucleotide)n+m + AMP + beta-nicotinamide D-nucleotide.</text>
        <dbReference type="EC" id="6.5.1.2"/>
    </reaction>
</comment>
<dbReference type="SUPFAM" id="SSF56091">
    <property type="entry name" value="DNA ligase/mRNA capping enzyme, catalytic domain"/>
    <property type="match status" value="1"/>
</dbReference>
<dbReference type="InterPro" id="IPR004150">
    <property type="entry name" value="NAD_DNA_ligase_OB"/>
</dbReference>
<proteinExistence type="inferred from homology"/>
<dbReference type="Gene3D" id="3.30.470.30">
    <property type="entry name" value="DNA ligase/mRNA capping enzyme"/>
    <property type="match status" value="1"/>
</dbReference>
<name>A0A1F6ECT1_9BACT</name>
<evidence type="ECO:0000256" key="9">
    <source>
        <dbReference type="ARBA" id="ARBA00022842"/>
    </source>
</evidence>
<evidence type="ECO:0000256" key="1">
    <source>
        <dbReference type="ARBA" id="ARBA00004067"/>
    </source>
</evidence>
<dbReference type="SUPFAM" id="SSF52113">
    <property type="entry name" value="BRCT domain"/>
    <property type="match status" value="1"/>
</dbReference>
<dbReference type="InterPro" id="IPR010994">
    <property type="entry name" value="RuvA_2-like"/>
</dbReference>
<keyword evidence="5 14" id="KW-0235">DNA replication</keyword>
<evidence type="ECO:0000256" key="14">
    <source>
        <dbReference type="HAMAP-Rule" id="MF_01588"/>
    </source>
</evidence>
<dbReference type="AlphaFoldDB" id="A0A1F6ECT1"/>
<accession>A0A1F6ECT1</accession>
<keyword evidence="8 14" id="KW-0862">Zinc</keyword>
<dbReference type="STRING" id="1798508.A3A35_03385"/>
<dbReference type="GO" id="GO:0046872">
    <property type="term" value="F:metal ion binding"/>
    <property type="evidence" value="ECO:0007669"/>
    <property type="project" value="UniProtKB-KW"/>
</dbReference>
<organism evidence="16 17">
    <name type="scientific">Candidatus Kaiserbacteria bacterium RIFCSPLOWO2_01_FULL_51_21</name>
    <dbReference type="NCBI Taxonomy" id="1798508"/>
    <lineage>
        <taxon>Bacteria</taxon>
        <taxon>Candidatus Kaiseribacteriota</taxon>
    </lineage>
</organism>
<keyword evidence="4 14" id="KW-0436">Ligase</keyword>
<dbReference type="PIRSF" id="PIRSF001604">
    <property type="entry name" value="LigA"/>
    <property type="match status" value="1"/>
</dbReference>
<dbReference type="InterPro" id="IPR012340">
    <property type="entry name" value="NA-bd_OB-fold"/>
</dbReference>
<keyword evidence="11 14" id="KW-0234">DNA repair</keyword>
<dbReference type="Gene3D" id="2.40.50.140">
    <property type="entry name" value="Nucleic acid-binding proteins"/>
    <property type="match status" value="1"/>
</dbReference>
<dbReference type="NCBIfam" id="NF005932">
    <property type="entry name" value="PRK07956.1"/>
    <property type="match status" value="1"/>
</dbReference>
<dbReference type="Gene3D" id="1.10.150.20">
    <property type="entry name" value="5' to 3' exonuclease, C-terminal subdomain"/>
    <property type="match status" value="2"/>
</dbReference>
<evidence type="ECO:0000313" key="16">
    <source>
        <dbReference type="EMBL" id="OGG71461.1"/>
    </source>
</evidence>
<feature type="binding site" evidence="14">
    <location>
        <begin position="86"/>
        <end position="87"/>
    </location>
    <ligand>
        <name>NAD(+)</name>
        <dbReference type="ChEBI" id="CHEBI:57540"/>
    </ligand>
</feature>
<dbReference type="CDD" id="cd17748">
    <property type="entry name" value="BRCT_DNA_ligase_like"/>
    <property type="match status" value="1"/>
</dbReference>